<dbReference type="Pfam" id="PF02836">
    <property type="entry name" value="Glyco_hydro_2_C"/>
    <property type="match status" value="1"/>
</dbReference>
<dbReference type="InterPro" id="IPR006103">
    <property type="entry name" value="Glyco_hydro_2_cat"/>
</dbReference>
<dbReference type="InterPro" id="IPR008979">
    <property type="entry name" value="Galactose-bd-like_sf"/>
</dbReference>
<evidence type="ECO:0000256" key="9">
    <source>
        <dbReference type="ARBA" id="ARBA00032230"/>
    </source>
</evidence>
<dbReference type="InterPro" id="IPR006101">
    <property type="entry name" value="Glyco_hydro_2"/>
</dbReference>
<dbReference type="PANTHER" id="PTHR46323">
    <property type="entry name" value="BETA-GALACTOSIDASE"/>
    <property type="match status" value="1"/>
</dbReference>
<dbReference type="Gene3D" id="3.20.20.80">
    <property type="entry name" value="Glycosidases"/>
    <property type="match status" value="1"/>
</dbReference>
<proteinExistence type="inferred from homology"/>
<dbReference type="Pfam" id="PF00703">
    <property type="entry name" value="Glyco_hydro_2"/>
    <property type="match status" value="1"/>
</dbReference>
<dbReference type="STRING" id="1346286.SAMN05444362_11026"/>
<dbReference type="SUPFAM" id="SSF74650">
    <property type="entry name" value="Galactose mutarotase-like"/>
    <property type="match status" value="1"/>
</dbReference>
<dbReference type="InterPro" id="IPR032312">
    <property type="entry name" value="LacZ_4"/>
</dbReference>
<dbReference type="InterPro" id="IPR036156">
    <property type="entry name" value="Beta-gal/glucu_dom_sf"/>
</dbReference>
<dbReference type="Pfam" id="PF16353">
    <property type="entry name" value="LacZ_4"/>
    <property type="match status" value="1"/>
</dbReference>
<dbReference type="PROSITE" id="PS00608">
    <property type="entry name" value="GLYCOSYL_HYDROL_F2_2"/>
    <property type="match status" value="1"/>
</dbReference>
<comment type="catalytic activity">
    <reaction evidence="1 10">
        <text>Hydrolysis of terminal non-reducing beta-D-galactose residues in beta-D-galactosides.</text>
        <dbReference type="EC" id="3.2.1.23"/>
    </reaction>
</comment>
<dbReference type="OrthoDB" id="9801077at2"/>
<protein>
    <recommendedName>
        <fullName evidence="5 10">Beta-galactosidase</fullName>
        <ecNumber evidence="5 10">3.2.1.23</ecNumber>
    </recommendedName>
    <alternativeName>
        <fullName evidence="9 10">Lactase</fullName>
    </alternativeName>
</protein>
<dbReference type="InterPro" id="IPR023232">
    <property type="entry name" value="Glyco_hydro_2_AS"/>
</dbReference>
<evidence type="ECO:0000313" key="13">
    <source>
        <dbReference type="EMBL" id="SHF78247.1"/>
    </source>
</evidence>
<evidence type="ECO:0000256" key="4">
    <source>
        <dbReference type="ARBA" id="ARBA00011245"/>
    </source>
</evidence>
<dbReference type="PRINTS" id="PR00132">
    <property type="entry name" value="GLHYDRLASE2"/>
</dbReference>
<dbReference type="EMBL" id="FQUC01000010">
    <property type="protein sequence ID" value="SHF78247.1"/>
    <property type="molecule type" value="Genomic_DNA"/>
</dbReference>
<feature type="chain" id="PRO_5009909837" description="Beta-galactosidase" evidence="11">
    <location>
        <begin position="20"/>
        <end position="1040"/>
    </location>
</feature>
<dbReference type="InterPro" id="IPR014718">
    <property type="entry name" value="GH-type_carb-bd"/>
</dbReference>
<dbReference type="EC" id="3.2.1.23" evidence="5 10"/>
<evidence type="ECO:0000256" key="6">
    <source>
        <dbReference type="ARBA" id="ARBA00022801"/>
    </source>
</evidence>
<keyword evidence="7" id="KW-0106">Calcium</keyword>
<dbReference type="InterPro" id="IPR004199">
    <property type="entry name" value="B-gal_small/dom_5"/>
</dbReference>
<feature type="signal peptide" evidence="11">
    <location>
        <begin position="1"/>
        <end position="19"/>
    </location>
</feature>
<dbReference type="SUPFAM" id="SSF49785">
    <property type="entry name" value="Galactose-binding domain-like"/>
    <property type="match status" value="1"/>
</dbReference>
<accession>A0A1M5EGE0</accession>
<dbReference type="InterPro" id="IPR006104">
    <property type="entry name" value="Glyco_hydro_2_N"/>
</dbReference>
<dbReference type="SUPFAM" id="SSF49303">
    <property type="entry name" value="beta-Galactosidase/glucuronidase domain"/>
    <property type="match status" value="2"/>
</dbReference>
<dbReference type="PROSITE" id="PS00719">
    <property type="entry name" value="GLYCOSYL_HYDROL_F2_1"/>
    <property type="match status" value="1"/>
</dbReference>
<comment type="subunit">
    <text evidence="4">Monomer.</text>
</comment>
<gene>
    <name evidence="13" type="ORF">SAMN05444362_11026</name>
</gene>
<dbReference type="GO" id="GO:0030246">
    <property type="term" value="F:carbohydrate binding"/>
    <property type="evidence" value="ECO:0007669"/>
    <property type="project" value="InterPro"/>
</dbReference>
<evidence type="ECO:0000256" key="11">
    <source>
        <dbReference type="SAM" id="SignalP"/>
    </source>
</evidence>
<comment type="similarity">
    <text evidence="3 10">Belongs to the glycosyl hydrolase 2 family.</text>
</comment>
<feature type="domain" description="Beta galactosidase small chain/" evidence="12">
    <location>
        <begin position="762"/>
        <end position="1037"/>
    </location>
</feature>
<comment type="cofactor">
    <cofactor evidence="2">
        <name>Ca(2+)</name>
        <dbReference type="ChEBI" id="CHEBI:29108"/>
    </cofactor>
</comment>
<keyword evidence="14" id="KW-1185">Reference proteome</keyword>
<dbReference type="Proteomes" id="UP000184480">
    <property type="component" value="Unassembled WGS sequence"/>
</dbReference>
<dbReference type="GO" id="GO:0009341">
    <property type="term" value="C:beta-galactosidase complex"/>
    <property type="evidence" value="ECO:0007669"/>
    <property type="project" value="InterPro"/>
</dbReference>
<dbReference type="PANTHER" id="PTHR46323:SF2">
    <property type="entry name" value="BETA-GALACTOSIDASE"/>
    <property type="match status" value="1"/>
</dbReference>
<evidence type="ECO:0000256" key="1">
    <source>
        <dbReference type="ARBA" id="ARBA00001412"/>
    </source>
</evidence>
<dbReference type="AlphaFoldDB" id="A0A1M5EGE0"/>
<dbReference type="InterPro" id="IPR017853">
    <property type="entry name" value="GH"/>
</dbReference>
<keyword evidence="8 10" id="KW-0326">Glycosidase</keyword>
<dbReference type="Pfam" id="PF02929">
    <property type="entry name" value="Bgal_small_N"/>
    <property type="match status" value="1"/>
</dbReference>
<dbReference type="Gene3D" id="2.60.40.10">
    <property type="entry name" value="Immunoglobulins"/>
    <property type="match status" value="2"/>
</dbReference>
<dbReference type="GO" id="GO:0005990">
    <property type="term" value="P:lactose catabolic process"/>
    <property type="evidence" value="ECO:0007669"/>
    <property type="project" value="TreeGrafter"/>
</dbReference>
<dbReference type="InterPro" id="IPR050347">
    <property type="entry name" value="Bact_Beta-galactosidase"/>
</dbReference>
<evidence type="ECO:0000256" key="3">
    <source>
        <dbReference type="ARBA" id="ARBA00007401"/>
    </source>
</evidence>
<dbReference type="InterPro" id="IPR013783">
    <property type="entry name" value="Ig-like_fold"/>
</dbReference>
<dbReference type="RefSeq" id="WP_062182224.1">
    <property type="nucleotide sequence ID" value="NZ_BBXL01000016.1"/>
</dbReference>
<evidence type="ECO:0000313" key="14">
    <source>
        <dbReference type="Proteomes" id="UP000184480"/>
    </source>
</evidence>
<evidence type="ECO:0000259" key="12">
    <source>
        <dbReference type="SMART" id="SM01038"/>
    </source>
</evidence>
<dbReference type="InterPro" id="IPR023230">
    <property type="entry name" value="Glyco_hydro_2_CS"/>
</dbReference>
<keyword evidence="6 10" id="KW-0378">Hydrolase</keyword>
<sequence length="1040" mass="119445">MIKTLYLSIFLTANLLLSAQQPAPNWENPEIFAVNKEATRATSLPYATEEQAIEDNYTSSPYYKSLDGIWKFFWAPKPADIPDGFYKENFDISQWGNMPVPGNWEFNGYGIPMYVNIGFGFPKNPPFIDREDAPVGVYRHTFDIPENWDGRRVFLHFEGGTNAMYVWVNGQEVGYTENSKSPAEFDITPYIRKGRNTLACEVHKFSDGSYLEDQDMWRLGGINRSVYLYSTDETRILDFFAHPDLDKNYKNGLFSIDLSLKNYSDNVKTQKVEVAILDKSEKRVLSKSHLIAIPAGDIAQISLSGSISSPLKWTAETPNLYTLLITLKDGNDKIIESTSTKIGFRKIEIKDGQVFINGKKIYFKGVNLHEFNTNTGQVVTRVEMIRNLQLMKELNINAVRTSHYPQQPLWYKLCDQYGIYLVDETNLESHGLGYGPDNVANNPQWHGTHLDRIQRLVERDKNHPSVIFWSLGNEASNGTAFFDMYDWAKARDNSRPVQYEQPFNYRNTSNSARNTDILAPMYPSWNSMVEDAKKNLGRPYIMCEYAHAMGNSMGNFQDYWDLMRSSKNMQGGFIWEWYNHGYKTKDEQGREYFAYGGDLKGYNKMNDGNFCMDGVIAPDQTYLPHTHIVKKVYQNILFKAKDLNNGVITIINDFKFTDLTSKNYSYKWVLLKNGEKVAEQNFEANVSADSQKEVKLNLPKLSFDTGVEYFLQVFAYNKEKTDFLPAGFEVAKEEFAFKDNNYFTQKSYSGLLTVEKPDGKIIIKSGTLTYEFSTKDNKALINMTDNGNRIFNELPRLNFWRAPTDNDFGDGSQYKLRLWDAAGYNVTYTYKGILKTSEGASLSYLAKLQGIEAQVELTYIVSENGNLTINARYKALSDDLPEMMRFGMLMTLPKNMDEFTWYGRGPWENYVDRHYDTFMGIWSGKVEEQAYPYFRPQETGNKTDVRWLTLQNNEKKGIRIDGLQPLSVSATNNKPEDLDPGMTKKQQHASDVLPRNEVVLCIDLFQRGVAGLNSWGATPLDQYRFKAKEYSYSYTISVIK</sequence>
<evidence type="ECO:0000256" key="2">
    <source>
        <dbReference type="ARBA" id="ARBA00001913"/>
    </source>
</evidence>
<dbReference type="SUPFAM" id="SSF51445">
    <property type="entry name" value="(Trans)glycosidases"/>
    <property type="match status" value="1"/>
</dbReference>
<evidence type="ECO:0000256" key="7">
    <source>
        <dbReference type="ARBA" id="ARBA00022837"/>
    </source>
</evidence>
<evidence type="ECO:0000256" key="5">
    <source>
        <dbReference type="ARBA" id="ARBA00012756"/>
    </source>
</evidence>
<keyword evidence="11" id="KW-0732">Signal</keyword>
<dbReference type="Gene3D" id="2.60.120.260">
    <property type="entry name" value="Galactose-binding domain-like"/>
    <property type="match status" value="1"/>
</dbReference>
<organism evidence="13 14">
    <name type="scientific">Dysgonomonas macrotermitis</name>
    <dbReference type="NCBI Taxonomy" id="1346286"/>
    <lineage>
        <taxon>Bacteria</taxon>
        <taxon>Pseudomonadati</taxon>
        <taxon>Bacteroidota</taxon>
        <taxon>Bacteroidia</taxon>
        <taxon>Bacteroidales</taxon>
        <taxon>Dysgonomonadaceae</taxon>
        <taxon>Dysgonomonas</taxon>
    </lineage>
</organism>
<dbReference type="Pfam" id="PF02837">
    <property type="entry name" value="Glyco_hydro_2_N"/>
    <property type="match status" value="1"/>
</dbReference>
<dbReference type="InterPro" id="IPR006102">
    <property type="entry name" value="Ig-like_GH2"/>
</dbReference>
<dbReference type="SMART" id="SM01038">
    <property type="entry name" value="Bgal_small_N"/>
    <property type="match status" value="1"/>
</dbReference>
<reference evidence="14" key="1">
    <citation type="submission" date="2016-11" db="EMBL/GenBank/DDBJ databases">
        <authorList>
            <person name="Varghese N."/>
            <person name="Submissions S."/>
        </authorList>
    </citation>
    <scope>NUCLEOTIDE SEQUENCE [LARGE SCALE GENOMIC DNA]</scope>
    <source>
        <strain evidence="14">DSM 27370</strain>
    </source>
</reference>
<dbReference type="GO" id="GO:0004565">
    <property type="term" value="F:beta-galactosidase activity"/>
    <property type="evidence" value="ECO:0007669"/>
    <property type="project" value="UniProtKB-EC"/>
</dbReference>
<dbReference type="Gene3D" id="2.70.98.10">
    <property type="match status" value="1"/>
</dbReference>
<evidence type="ECO:0000256" key="10">
    <source>
        <dbReference type="RuleBase" id="RU361154"/>
    </source>
</evidence>
<dbReference type="InterPro" id="IPR011013">
    <property type="entry name" value="Gal_mutarotase_sf_dom"/>
</dbReference>
<name>A0A1M5EGE0_9BACT</name>
<evidence type="ECO:0000256" key="8">
    <source>
        <dbReference type="ARBA" id="ARBA00023295"/>
    </source>
</evidence>